<evidence type="ECO:0000256" key="12">
    <source>
        <dbReference type="ARBA" id="ARBA00023303"/>
    </source>
</evidence>
<evidence type="ECO:0000256" key="5">
    <source>
        <dbReference type="ARBA" id="ARBA00022673"/>
    </source>
</evidence>
<evidence type="ECO:0000256" key="11">
    <source>
        <dbReference type="ARBA" id="ARBA00023136"/>
    </source>
</evidence>
<feature type="repeat" description="ANK" evidence="13">
    <location>
        <begin position="99"/>
        <end position="131"/>
    </location>
</feature>
<dbReference type="PROSITE" id="PS50088">
    <property type="entry name" value="ANK_REPEAT"/>
    <property type="match status" value="3"/>
</dbReference>
<feature type="transmembrane region" description="Helical" evidence="15">
    <location>
        <begin position="435"/>
        <end position="457"/>
    </location>
</feature>
<evidence type="ECO:0000256" key="1">
    <source>
        <dbReference type="ARBA" id="ARBA00004651"/>
    </source>
</evidence>
<feature type="repeat" description="ANK" evidence="13">
    <location>
        <begin position="200"/>
        <end position="232"/>
    </location>
</feature>
<feature type="compositionally biased region" description="Polar residues" evidence="14">
    <location>
        <begin position="755"/>
        <end position="768"/>
    </location>
</feature>
<evidence type="ECO:0000256" key="3">
    <source>
        <dbReference type="ARBA" id="ARBA00022475"/>
    </source>
</evidence>
<dbReference type="SMART" id="SM00248">
    <property type="entry name" value="ANK"/>
    <property type="match status" value="4"/>
</dbReference>
<keyword evidence="8" id="KW-0106">Calcium</keyword>
<feature type="domain" description="Ion transport" evidence="16">
    <location>
        <begin position="428"/>
        <end position="607"/>
    </location>
</feature>
<sequence length="783" mass="89990">MQDLHGAMLDKTSDIDLTRESPSDYDPSRVHSKRRKSGAGLGRVDATQNLGLDPVRQEASAALLGHFTKCSHDQEARVDFGFLKRQLYAGADINFCDEFGQTPLHEAARAWHTDVAGWLISHGADVNIADSFGRTPLHVAAACDCAQMVRFFIASGANTEAQTREESQTPVFFAAKYDSVHTLAELVSCGCQYKMIRDYKGRTPLHVAAETARSRTVRQLLDLGAPVGVSDYQGGKAITWMIINMPSMAAEALTQFCHTNRQFRYTYFYLNLLETDPDVDPKGLCQTPQSVAAEYRQFDIIMHPTMMALLQEKWQKFGRGWAIWRLLDNFLHAQMWTWLGIIESDASSELCGIDSWWHYLFWIFCLGHTLWHVMAEIQHYRHSRRTNVKWRATRKQAIRQDLKFCHPRWPEERAYLESELAALKRRTKVKYFTDMWNFVNWTSYVWLALSAVTRVYVSVAVTPFALTTHIQVMTVGIILVWLRLMQYLRAFTFMGAFVVMLPQLMLDTLRFLIIYLEFFCPFWAAFWMIYGGDHGDDTVEGFRSPTEVAMSLFKLTLVDEYNYNDLKRVSPQFTDWILATWWLISTFLCVNMFIAVLTETFHRVYENLKANAIMQKTITVLNIWESLSKQKKQKFFQHVHHHCSPLVADLDVSKDELDRETELQKVAFQIKEKLNGLTTAFRQMEGKGSRTNMPEADVPGKSGEESLYLLHQAMTTLQSQHEILSHKCSQDMAVVQAMLQQLTTAVREQHKTEKTNPSMSSSKSTYETCSEDETQSDPGQKQK</sequence>
<keyword evidence="11 15" id="KW-0472">Membrane</keyword>
<evidence type="ECO:0000256" key="10">
    <source>
        <dbReference type="ARBA" id="ARBA00023065"/>
    </source>
</evidence>
<feature type="region of interest" description="Disordered" evidence="14">
    <location>
        <begin position="747"/>
        <end position="783"/>
    </location>
</feature>
<dbReference type="InterPro" id="IPR002110">
    <property type="entry name" value="Ankyrin_rpt"/>
</dbReference>
<dbReference type="Gene3D" id="1.25.40.20">
    <property type="entry name" value="Ankyrin repeat-containing domain"/>
    <property type="match status" value="2"/>
</dbReference>
<keyword evidence="4" id="KW-0109">Calcium transport</keyword>
<dbReference type="PANTHER" id="PTHR10582:SF33">
    <property type="entry name" value="TRANSIENT RECEPTOR POTENTIAL CHANNEL PYREXIA"/>
    <property type="match status" value="1"/>
</dbReference>
<dbReference type="PROSITE" id="PS50297">
    <property type="entry name" value="ANK_REP_REGION"/>
    <property type="match status" value="3"/>
</dbReference>
<reference evidence="17 18" key="1">
    <citation type="submission" date="2024-02" db="EMBL/GenBank/DDBJ databases">
        <title>Chromosome-scale genome assembly of the rough periwinkle Littorina saxatilis.</title>
        <authorList>
            <person name="De Jode A."/>
            <person name="Faria R."/>
            <person name="Formenti G."/>
            <person name="Sims Y."/>
            <person name="Smith T.P."/>
            <person name="Tracey A."/>
            <person name="Wood J.M.D."/>
            <person name="Zagrodzka Z.B."/>
            <person name="Johannesson K."/>
            <person name="Butlin R.K."/>
            <person name="Leder E.H."/>
        </authorList>
    </citation>
    <scope>NUCLEOTIDE SEQUENCE [LARGE SCALE GENOMIC DNA]</scope>
    <source>
        <strain evidence="17">Snail1</strain>
        <tissue evidence="17">Muscle</tissue>
    </source>
</reference>
<evidence type="ECO:0000256" key="8">
    <source>
        <dbReference type="ARBA" id="ARBA00022837"/>
    </source>
</evidence>
<dbReference type="GO" id="GO:0005886">
    <property type="term" value="C:plasma membrane"/>
    <property type="evidence" value="ECO:0007669"/>
    <property type="project" value="UniProtKB-SubCell"/>
</dbReference>
<comment type="caution">
    <text evidence="17">The sequence shown here is derived from an EMBL/GenBank/DDBJ whole genome shotgun (WGS) entry which is preliminary data.</text>
</comment>
<comment type="subcellular location">
    <subcellularLocation>
        <location evidence="1">Cell membrane</location>
        <topology evidence="1">Multi-pass membrane protein</topology>
    </subcellularLocation>
</comment>
<dbReference type="AlphaFoldDB" id="A0AAN9B974"/>
<dbReference type="EMBL" id="JBAMIC010000011">
    <property type="protein sequence ID" value="KAK7101068.1"/>
    <property type="molecule type" value="Genomic_DNA"/>
</dbReference>
<keyword evidence="2" id="KW-0813">Transport</keyword>
<keyword evidence="6 15" id="KW-0812">Transmembrane</keyword>
<feature type="transmembrane region" description="Helical" evidence="15">
    <location>
        <begin position="512"/>
        <end position="530"/>
    </location>
</feature>
<dbReference type="Proteomes" id="UP001374579">
    <property type="component" value="Unassembled WGS sequence"/>
</dbReference>
<dbReference type="SUPFAM" id="SSF48403">
    <property type="entry name" value="Ankyrin repeat"/>
    <property type="match status" value="1"/>
</dbReference>
<dbReference type="Pfam" id="PF00520">
    <property type="entry name" value="Ion_trans"/>
    <property type="match status" value="1"/>
</dbReference>
<accession>A0AAN9B974</accession>
<dbReference type="Pfam" id="PF00023">
    <property type="entry name" value="Ank"/>
    <property type="match status" value="1"/>
</dbReference>
<keyword evidence="18" id="KW-1185">Reference proteome</keyword>
<dbReference type="InterPro" id="IPR036770">
    <property type="entry name" value="Ankyrin_rpt-contain_sf"/>
</dbReference>
<evidence type="ECO:0000256" key="7">
    <source>
        <dbReference type="ARBA" id="ARBA00022737"/>
    </source>
</evidence>
<dbReference type="InterPro" id="IPR005821">
    <property type="entry name" value="Ion_trans_dom"/>
</dbReference>
<dbReference type="PANTHER" id="PTHR10582">
    <property type="entry name" value="TRANSIENT RECEPTOR POTENTIAL ION CHANNEL PROTEIN"/>
    <property type="match status" value="1"/>
</dbReference>
<protein>
    <recommendedName>
        <fullName evidence="16">Ion transport domain-containing protein</fullName>
    </recommendedName>
</protein>
<dbReference type="InterPro" id="IPR024862">
    <property type="entry name" value="TRPV"/>
</dbReference>
<dbReference type="GO" id="GO:0098703">
    <property type="term" value="P:calcium ion import across plasma membrane"/>
    <property type="evidence" value="ECO:0007669"/>
    <property type="project" value="TreeGrafter"/>
</dbReference>
<keyword evidence="12" id="KW-0407">Ion channel</keyword>
<evidence type="ECO:0000256" key="4">
    <source>
        <dbReference type="ARBA" id="ARBA00022568"/>
    </source>
</evidence>
<keyword evidence="7" id="KW-0677">Repeat</keyword>
<keyword evidence="13" id="KW-0040">ANK repeat</keyword>
<feature type="compositionally biased region" description="Basic and acidic residues" evidence="14">
    <location>
        <begin position="11"/>
        <end position="29"/>
    </location>
</feature>
<gene>
    <name evidence="17" type="ORF">V1264_023913</name>
</gene>
<name>A0AAN9B974_9CAEN</name>
<feature type="region of interest" description="Disordered" evidence="14">
    <location>
        <begin position="1"/>
        <end position="40"/>
    </location>
</feature>
<keyword evidence="5" id="KW-0107">Calcium channel</keyword>
<keyword evidence="10" id="KW-0406">Ion transport</keyword>
<feature type="transmembrane region" description="Helical" evidence="15">
    <location>
        <begin position="356"/>
        <end position="375"/>
    </location>
</feature>
<keyword evidence="9 15" id="KW-1133">Transmembrane helix</keyword>
<dbReference type="Pfam" id="PF12796">
    <property type="entry name" value="Ank_2"/>
    <property type="match status" value="1"/>
</dbReference>
<evidence type="ECO:0000313" key="17">
    <source>
        <dbReference type="EMBL" id="KAK7101068.1"/>
    </source>
</evidence>
<feature type="transmembrane region" description="Helical" evidence="15">
    <location>
        <begin position="463"/>
        <end position="482"/>
    </location>
</feature>
<evidence type="ECO:0000256" key="15">
    <source>
        <dbReference type="SAM" id="Phobius"/>
    </source>
</evidence>
<evidence type="ECO:0000256" key="2">
    <source>
        <dbReference type="ARBA" id="ARBA00022448"/>
    </source>
</evidence>
<organism evidence="17 18">
    <name type="scientific">Littorina saxatilis</name>
    <dbReference type="NCBI Taxonomy" id="31220"/>
    <lineage>
        <taxon>Eukaryota</taxon>
        <taxon>Metazoa</taxon>
        <taxon>Spiralia</taxon>
        <taxon>Lophotrochozoa</taxon>
        <taxon>Mollusca</taxon>
        <taxon>Gastropoda</taxon>
        <taxon>Caenogastropoda</taxon>
        <taxon>Littorinimorpha</taxon>
        <taxon>Littorinoidea</taxon>
        <taxon>Littorinidae</taxon>
        <taxon>Littorina</taxon>
    </lineage>
</organism>
<dbReference type="GO" id="GO:0005262">
    <property type="term" value="F:calcium channel activity"/>
    <property type="evidence" value="ECO:0007669"/>
    <property type="project" value="UniProtKB-KW"/>
</dbReference>
<feature type="transmembrane region" description="Helical" evidence="15">
    <location>
        <begin position="576"/>
        <end position="597"/>
    </location>
</feature>
<evidence type="ECO:0000256" key="14">
    <source>
        <dbReference type="SAM" id="MobiDB-lite"/>
    </source>
</evidence>
<keyword evidence="3" id="KW-1003">Cell membrane</keyword>
<evidence type="ECO:0000259" key="16">
    <source>
        <dbReference type="Pfam" id="PF00520"/>
    </source>
</evidence>
<evidence type="ECO:0000313" key="18">
    <source>
        <dbReference type="Proteomes" id="UP001374579"/>
    </source>
</evidence>
<evidence type="ECO:0000256" key="6">
    <source>
        <dbReference type="ARBA" id="ARBA00022692"/>
    </source>
</evidence>
<feature type="repeat" description="ANK" evidence="13">
    <location>
        <begin position="132"/>
        <end position="164"/>
    </location>
</feature>
<proteinExistence type="predicted"/>
<evidence type="ECO:0000256" key="9">
    <source>
        <dbReference type="ARBA" id="ARBA00022989"/>
    </source>
</evidence>
<evidence type="ECO:0000256" key="13">
    <source>
        <dbReference type="PROSITE-ProRule" id="PRU00023"/>
    </source>
</evidence>